<protein>
    <recommendedName>
        <fullName evidence="4">Nitrate transporter</fullName>
    </recommendedName>
</protein>
<proteinExistence type="predicted"/>
<feature type="transmembrane region" description="Helical" evidence="1">
    <location>
        <begin position="65"/>
        <end position="84"/>
    </location>
</feature>
<dbReference type="InterPro" id="IPR036259">
    <property type="entry name" value="MFS_trans_sf"/>
</dbReference>
<keyword evidence="3" id="KW-1185">Reference proteome</keyword>
<evidence type="ECO:0000313" key="3">
    <source>
        <dbReference type="Proteomes" id="UP001497480"/>
    </source>
</evidence>
<reference evidence="2 3" key="1">
    <citation type="submission" date="2024-03" db="EMBL/GenBank/DDBJ databases">
        <authorList>
            <person name="Martinez-Hernandez J."/>
        </authorList>
    </citation>
    <scope>NUCLEOTIDE SEQUENCE [LARGE SCALE GENOMIC DNA]</scope>
</reference>
<dbReference type="Gene3D" id="1.20.1250.20">
    <property type="entry name" value="MFS general substrate transporter like domains"/>
    <property type="match status" value="1"/>
</dbReference>
<evidence type="ECO:0008006" key="4">
    <source>
        <dbReference type="Google" id="ProtNLM"/>
    </source>
</evidence>
<keyword evidence="1" id="KW-1133">Transmembrane helix</keyword>
<gene>
    <name evidence="2" type="ORF">LLUT_LOCUS16210</name>
</gene>
<name>A0AAV1X0F5_LUPLU</name>
<evidence type="ECO:0000256" key="1">
    <source>
        <dbReference type="SAM" id="Phobius"/>
    </source>
</evidence>
<keyword evidence="1" id="KW-0812">Transmembrane</keyword>
<keyword evidence="1" id="KW-0472">Membrane</keyword>
<dbReference type="SUPFAM" id="SSF103473">
    <property type="entry name" value="MFS general substrate transporter"/>
    <property type="match status" value="1"/>
</dbReference>
<organism evidence="2 3">
    <name type="scientific">Lupinus luteus</name>
    <name type="common">European yellow lupine</name>
    <dbReference type="NCBI Taxonomy" id="3873"/>
    <lineage>
        <taxon>Eukaryota</taxon>
        <taxon>Viridiplantae</taxon>
        <taxon>Streptophyta</taxon>
        <taxon>Embryophyta</taxon>
        <taxon>Tracheophyta</taxon>
        <taxon>Spermatophyta</taxon>
        <taxon>Magnoliopsida</taxon>
        <taxon>eudicotyledons</taxon>
        <taxon>Gunneridae</taxon>
        <taxon>Pentapetalae</taxon>
        <taxon>rosids</taxon>
        <taxon>fabids</taxon>
        <taxon>Fabales</taxon>
        <taxon>Fabaceae</taxon>
        <taxon>Papilionoideae</taxon>
        <taxon>50 kb inversion clade</taxon>
        <taxon>genistoids sensu lato</taxon>
        <taxon>core genistoids</taxon>
        <taxon>Genisteae</taxon>
        <taxon>Lupinus</taxon>
    </lineage>
</organism>
<dbReference type="EMBL" id="CAXHTB010000011">
    <property type="protein sequence ID" value="CAL0315150.1"/>
    <property type="molecule type" value="Genomic_DNA"/>
</dbReference>
<dbReference type="Proteomes" id="UP001497480">
    <property type="component" value="Unassembled WGS sequence"/>
</dbReference>
<dbReference type="PANTHER" id="PTHR11654">
    <property type="entry name" value="OLIGOPEPTIDE TRANSPORTER-RELATED"/>
    <property type="match status" value="1"/>
</dbReference>
<comment type="caution">
    <text evidence="2">The sequence shown here is derived from an EMBL/GenBank/DDBJ whole genome shotgun (WGS) entry which is preliminary data.</text>
</comment>
<evidence type="ECO:0000313" key="2">
    <source>
        <dbReference type="EMBL" id="CAL0315150.1"/>
    </source>
</evidence>
<dbReference type="AlphaFoldDB" id="A0AAV1X0F5"/>
<accession>A0AAV1X0F5</accession>
<sequence>MSSLDNLLVDEEIQVLSNTETNPKKPGWKAMPYILGNETVERLANFGIQTNFMVYLLREYNMNQVLAANILNTWSAVSNVLPVVGGFVSDAYLGKFLTISIASFASFTGMVIVTLTSWVPQFHPSPCSLEQQQHGVCEGSLHAVFPLPLTNLI</sequence>
<feature type="transmembrane region" description="Helical" evidence="1">
    <location>
        <begin position="96"/>
        <end position="119"/>
    </location>
</feature>